<comment type="caution">
    <text evidence="1">The sequence shown here is derived from an EMBL/GenBank/DDBJ whole genome shotgun (WGS) entry which is preliminary data.</text>
</comment>
<organism evidence="1 2">
    <name type="scientific">Tegillarca granosa</name>
    <name type="common">Malaysian cockle</name>
    <name type="synonym">Anadara granosa</name>
    <dbReference type="NCBI Taxonomy" id="220873"/>
    <lineage>
        <taxon>Eukaryota</taxon>
        <taxon>Metazoa</taxon>
        <taxon>Spiralia</taxon>
        <taxon>Lophotrochozoa</taxon>
        <taxon>Mollusca</taxon>
        <taxon>Bivalvia</taxon>
        <taxon>Autobranchia</taxon>
        <taxon>Pteriomorphia</taxon>
        <taxon>Arcoida</taxon>
        <taxon>Arcoidea</taxon>
        <taxon>Arcidae</taxon>
        <taxon>Tegillarca</taxon>
    </lineage>
</organism>
<protein>
    <submittedName>
        <fullName evidence="1">Uncharacterized protein</fullName>
    </submittedName>
</protein>
<proteinExistence type="predicted"/>
<sequence>MRHRASTIHAGRNVSESDKKIFYQHMGHSAEINENVYQCRTGLKEITVVGGFLTGIDAFFGPLVTQTALIRAVTGRGLVNEDEIESTPELLLDSKDVLCDPVIQAQMREYFTDDAWSTVMSTIKLYCANAKEVCCPFYVYFLLEQRNFFSRLNKTMILKLSRKRCCAVDNNK</sequence>
<keyword evidence="2" id="KW-1185">Reference proteome</keyword>
<evidence type="ECO:0000313" key="2">
    <source>
        <dbReference type="Proteomes" id="UP001217089"/>
    </source>
</evidence>
<name>A0ABQ9F9A0_TEGGR</name>
<gene>
    <name evidence="1" type="ORF">KUTeg_009266</name>
</gene>
<dbReference type="EMBL" id="JARBDR010000415">
    <property type="protein sequence ID" value="KAJ8313186.1"/>
    <property type="molecule type" value="Genomic_DNA"/>
</dbReference>
<accession>A0ABQ9F9A0</accession>
<dbReference type="Proteomes" id="UP001217089">
    <property type="component" value="Unassembled WGS sequence"/>
</dbReference>
<evidence type="ECO:0000313" key="1">
    <source>
        <dbReference type="EMBL" id="KAJ8313186.1"/>
    </source>
</evidence>
<reference evidence="1 2" key="1">
    <citation type="submission" date="2022-12" db="EMBL/GenBank/DDBJ databases">
        <title>Chromosome-level genome of Tegillarca granosa.</title>
        <authorList>
            <person name="Kim J."/>
        </authorList>
    </citation>
    <scope>NUCLEOTIDE SEQUENCE [LARGE SCALE GENOMIC DNA]</scope>
    <source>
        <strain evidence="1">Teg-2019</strain>
        <tissue evidence="1">Adductor muscle</tissue>
    </source>
</reference>